<accession>A0ABT7HJG8</accession>
<evidence type="ECO:0000313" key="2">
    <source>
        <dbReference type="Proteomes" id="UP001225134"/>
    </source>
</evidence>
<comment type="caution">
    <text evidence="1">The sequence shown here is derived from an EMBL/GenBank/DDBJ whole genome shotgun (WGS) entry which is preliminary data.</text>
</comment>
<dbReference type="EMBL" id="JASSPP010000005">
    <property type="protein sequence ID" value="MDK9580672.1"/>
    <property type="molecule type" value="Genomic_DNA"/>
</dbReference>
<proteinExistence type="predicted"/>
<dbReference type="Proteomes" id="UP001225134">
    <property type="component" value="Unassembled WGS sequence"/>
</dbReference>
<keyword evidence="2" id="KW-1185">Reference proteome</keyword>
<name>A0ABT7HJG8_9FUSO</name>
<protein>
    <submittedName>
        <fullName evidence="1">Uncharacterized protein</fullName>
    </submittedName>
</protein>
<evidence type="ECO:0000313" key="1">
    <source>
        <dbReference type="EMBL" id="MDK9580672.1"/>
    </source>
</evidence>
<dbReference type="RefSeq" id="WP_285152952.1">
    <property type="nucleotide sequence ID" value="NZ_JASSPP010000005.1"/>
</dbReference>
<organism evidence="1 2">
    <name type="scientific">Sneathia sanguinegens</name>
    <dbReference type="NCBI Taxonomy" id="40543"/>
    <lineage>
        <taxon>Bacteria</taxon>
        <taxon>Fusobacteriati</taxon>
        <taxon>Fusobacteriota</taxon>
        <taxon>Fusobacteriia</taxon>
        <taxon>Fusobacteriales</taxon>
        <taxon>Leptotrichiaceae</taxon>
        <taxon>Sneathia</taxon>
    </lineage>
</organism>
<gene>
    <name evidence="1" type="ORF">QQA45_03985</name>
</gene>
<reference evidence="1 2" key="1">
    <citation type="submission" date="2023-06" db="EMBL/GenBank/DDBJ databases">
        <title>Antibody response to the Sneathia vaginalis cytopathogenic toxin A during pregnancy.</title>
        <authorList>
            <person name="Mccoy Z.T."/>
            <person name="Serrano M.G."/>
            <person name="Spaine K."/>
            <person name="Edwards D.J."/>
            <person name="Buck G.A."/>
            <person name="Jefferson K."/>
        </authorList>
    </citation>
    <scope>NUCLEOTIDE SEQUENCE [LARGE SCALE GENOMIC DNA]</scope>
    <source>
        <strain evidence="1 2">CCUG 42621</strain>
    </source>
</reference>
<sequence>MKIIAGEYEGKALVPLFGKIFVQTGFLKQIEIQDQIVKYEIIDEQKQKSLRSALVRGAIGGSLFGPIGALAGALTAKDDETRIFDLTLENGKHILVECGDASEYNKFLKIILKYITKRNDEWTNLDLGSQEEDEDEWNF</sequence>